<proteinExistence type="predicted"/>
<dbReference type="Pfam" id="PF07883">
    <property type="entry name" value="Cupin_2"/>
    <property type="match status" value="1"/>
</dbReference>
<dbReference type="PANTHER" id="PTHR35848">
    <property type="entry name" value="OXALATE-BINDING PROTEIN"/>
    <property type="match status" value="1"/>
</dbReference>
<dbReference type="GO" id="GO:0046872">
    <property type="term" value="F:metal ion binding"/>
    <property type="evidence" value="ECO:0007669"/>
    <property type="project" value="UniProtKB-KW"/>
</dbReference>
<dbReference type="AlphaFoldDB" id="A0A7U3UN26"/>
<dbReference type="RefSeq" id="WP_237404512.1">
    <property type="nucleotide sequence ID" value="NZ_AP018365.1"/>
</dbReference>
<dbReference type="PANTHER" id="PTHR35848:SF6">
    <property type="entry name" value="CUPIN TYPE-2 DOMAIN-CONTAINING PROTEIN"/>
    <property type="match status" value="1"/>
</dbReference>
<dbReference type="Proteomes" id="UP000595703">
    <property type="component" value="Chromosome"/>
</dbReference>
<evidence type="ECO:0000313" key="4">
    <source>
        <dbReference type="Proteomes" id="UP000595703"/>
    </source>
</evidence>
<reference evidence="3 4" key="1">
    <citation type="journal article" date="2010" name="J. Bacteriol.">
        <title>Biochemical characterization of a novel indole prenyltransferase from Streptomyces sp. SN-593.</title>
        <authorList>
            <person name="Takahashi S."/>
            <person name="Takagi H."/>
            <person name="Toyoda A."/>
            <person name="Uramoto M."/>
            <person name="Nogawa T."/>
            <person name="Ueki M."/>
            <person name="Sakaki Y."/>
            <person name="Osada H."/>
        </authorList>
    </citation>
    <scope>NUCLEOTIDE SEQUENCE [LARGE SCALE GENOMIC DNA]</scope>
    <source>
        <strain evidence="3 4">SN-593</strain>
    </source>
</reference>
<accession>A0A7U3UN26</accession>
<dbReference type="KEGG" id="arev:RVR_522"/>
<name>A0A7U3UN26_9ACTN</name>
<dbReference type="InterPro" id="IPR011051">
    <property type="entry name" value="RmlC_Cupin_sf"/>
</dbReference>
<protein>
    <recommendedName>
        <fullName evidence="2">Cupin type-2 domain-containing protein</fullName>
    </recommendedName>
</protein>
<reference evidence="3 4" key="2">
    <citation type="journal article" date="2011" name="J. Antibiot.">
        <title>Furaquinocins I and J: novel polyketide isoprenoid hybrid compounds from Streptomyces reveromyceticus SN-593.</title>
        <authorList>
            <person name="Panthee S."/>
            <person name="Takahashi S."/>
            <person name="Takagi H."/>
            <person name="Nogawa T."/>
            <person name="Oowada E."/>
            <person name="Uramoto M."/>
            <person name="Osada H."/>
        </authorList>
    </citation>
    <scope>NUCLEOTIDE SEQUENCE [LARGE SCALE GENOMIC DNA]</scope>
    <source>
        <strain evidence="3 4">SN-593</strain>
    </source>
</reference>
<dbReference type="SUPFAM" id="SSF51182">
    <property type="entry name" value="RmlC-like cupins"/>
    <property type="match status" value="1"/>
</dbReference>
<feature type="domain" description="Cupin type-2" evidence="2">
    <location>
        <begin position="54"/>
        <end position="120"/>
    </location>
</feature>
<dbReference type="InterPro" id="IPR014710">
    <property type="entry name" value="RmlC-like_jellyroll"/>
</dbReference>
<dbReference type="InterPro" id="IPR013096">
    <property type="entry name" value="Cupin_2"/>
</dbReference>
<evidence type="ECO:0000313" key="3">
    <source>
        <dbReference type="EMBL" id="BBA95603.1"/>
    </source>
</evidence>
<reference evidence="3 4" key="4">
    <citation type="journal article" date="2020" name="Sci. Rep.">
        <title>beta-carboline chemical signals induce reveromycin production through a LuxR family regulator in Streptomyces sp. SN-593.</title>
        <authorList>
            <person name="Panthee S."/>
            <person name="Kito N."/>
            <person name="Hayashi T."/>
            <person name="Shimizu T."/>
            <person name="Ishikawa J."/>
            <person name="Hamamoto H."/>
            <person name="Osada H."/>
            <person name="Takahashi S."/>
        </authorList>
    </citation>
    <scope>NUCLEOTIDE SEQUENCE [LARGE SCALE GENOMIC DNA]</scope>
    <source>
        <strain evidence="3 4">SN-593</strain>
    </source>
</reference>
<evidence type="ECO:0000259" key="2">
    <source>
        <dbReference type="Pfam" id="PF07883"/>
    </source>
</evidence>
<dbReference type="Gene3D" id="2.60.120.10">
    <property type="entry name" value="Jelly Rolls"/>
    <property type="match status" value="1"/>
</dbReference>
<keyword evidence="1" id="KW-0479">Metal-binding</keyword>
<evidence type="ECO:0000256" key="1">
    <source>
        <dbReference type="ARBA" id="ARBA00022723"/>
    </source>
</evidence>
<gene>
    <name evidence="3" type="ORF">RVR_522</name>
</gene>
<sequence length="163" mass="17786">MRTYEADDAMTVNDRLVMRRAERTEVTRGGAVHSLPYLGEWNSETAVVTTGQTVFQPGGELQLHSHNVDESVLVLEGEAQVQIGEEYTDLVAGDATWVKAGTPHRFLNRGTGVMRIYWVYAGRTVTRTLAATGETVSHLDEMVRGGLVPELPADRSGGARDDG</sequence>
<dbReference type="InterPro" id="IPR051610">
    <property type="entry name" value="GPI/OXD"/>
</dbReference>
<reference evidence="3 4" key="3">
    <citation type="journal article" date="2011" name="Nat. Chem. Biol.">
        <title>Reveromycin A biosynthesis uses RevG and RevJ for stereospecific spiroacetal formation.</title>
        <authorList>
            <person name="Takahashi S."/>
            <person name="Toyoda A."/>
            <person name="Sekiyama Y."/>
            <person name="Takagi H."/>
            <person name="Nogawa T."/>
            <person name="Uramoto M."/>
            <person name="Suzuki R."/>
            <person name="Koshino H."/>
            <person name="Kumano T."/>
            <person name="Panthee S."/>
            <person name="Dairi T."/>
            <person name="Ishikawa J."/>
            <person name="Ikeda H."/>
            <person name="Sakaki Y."/>
            <person name="Osada H."/>
        </authorList>
    </citation>
    <scope>NUCLEOTIDE SEQUENCE [LARGE SCALE GENOMIC DNA]</scope>
    <source>
        <strain evidence="3 4">SN-593</strain>
    </source>
</reference>
<dbReference type="EMBL" id="AP018365">
    <property type="protein sequence ID" value="BBA95603.1"/>
    <property type="molecule type" value="Genomic_DNA"/>
</dbReference>
<keyword evidence="4" id="KW-1185">Reference proteome</keyword>
<organism evidence="3 4">
    <name type="scientific">Actinacidiphila reveromycinica</name>
    <dbReference type="NCBI Taxonomy" id="659352"/>
    <lineage>
        <taxon>Bacteria</taxon>
        <taxon>Bacillati</taxon>
        <taxon>Actinomycetota</taxon>
        <taxon>Actinomycetes</taxon>
        <taxon>Kitasatosporales</taxon>
        <taxon>Streptomycetaceae</taxon>
        <taxon>Actinacidiphila</taxon>
    </lineage>
</organism>